<dbReference type="RefSeq" id="WP_183329433.1">
    <property type="nucleotide sequence ID" value="NZ_JACHZF010000001.1"/>
</dbReference>
<dbReference type="EMBL" id="JACHZF010000001">
    <property type="protein sequence ID" value="MBB3329348.1"/>
    <property type="molecule type" value="Genomic_DNA"/>
</dbReference>
<feature type="domain" description="YCII-related" evidence="3">
    <location>
        <begin position="1"/>
        <end position="114"/>
    </location>
</feature>
<protein>
    <recommendedName>
        <fullName evidence="3">YCII-related domain-containing protein</fullName>
    </recommendedName>
</protein>
<accession>A0A7W5P975</accession>
<dbReference type="InterPro" id="IPR005545">
    <property type="entry name" value="YCII"/>
</dbReference>
<name>A0A7W5P975_9GAMM</name>
<dbReference type="Gene3D" id="3.30.70.1060">
    <property type="entry name" value="Dimeric alpha+beta barrel"/>
    <property type="match status" value="1"/>
</dbReference>
<feature type="compositionally biased region" description="Basic and acidic residues" evidence="2">
    <location>
        <begin position="110"/>
        <end position="121"/>
    </location>
</feature>
<dbReference type="AlphaFoldDB" id="A0A7W5P975"/>
<keyword evidence="5" id="KW-1185">Reference proteome</keyword>
<dbReference type="SUPFAM" id="SSF54909">
    <property type="entry name" value="Dimeric alpha+beta barrel"/>
    <property type="match status" value="1"/>
</dbReference>
<evidence type="ECO:0000256" key="1">
    <source>
        <dbReference type="ARBA" id="ARBA00007689"/>
    </source>
</evidence>
<dbReference type="PANTHER" id="PTHR35174">
    <property type="entry name" value="BLL7171 PROTEIN-RELATED"/>
    <property type="match status" value="1"/>
</dbReference>
<comment type="similarity">
    <text evidence="1">Belongs to the YciI family.</text>
</comment>
<comment type="caution">
    <text evidence="4">The sequence shown here is derived from an EMBL/GenBank/DDBJ whole genome shotgun (WGS) entry which is preliminary data.</text>
</comment>
<evidence type="ECO:0000259" key="3">
    <source>
        <dbReference type="Pfam" id="PF03795"/>
    </source>
</evidence>
<proteinExistence type="inferred from homology"/>
<gene>
    <name evidence="4" type="ORF">BDK63_000184</name>
</gene>
<evidence type="ECO:0000313" key="5">
    <source>
        <dbReference type="Proteomes" id="UP000553442"/>
    </source>
</evidence>
<evidence type="ECO:0000256" key="2">
    <source>
        <dbReference type="SAM" id="MobiDB-lite"/>
    </source>
</evidence>
<dbReference type="InterPro" id="IPR011008">
    <property type="entry name" value="Dimeric_a/b-barrel"/>
</dbReference>
<reference evidence="4 5" key="1">
    <citation type="submission" date="2020-08" db="EMBL/GenBank/DDBJ databases">
        <title>Genomic Encyclopedia of Archaeal and Bacterial Type Strains, Phase II (KMG-II): from individual species to whole genera.</title>
        <authorList>
            <person name="Goeker M."/>
        </authorList>
    </citation>
    <scope>NUCLEOTIDE SEQUENCE [LARGE SCALE GENOMIC DNA]</scope>
    <source>
        <strain evidence="4 5">5AG</strain>
    </source>
</reference>
<dbReference type="Pfam" id="PF03795">
    <property type="entry name" value="YCII"/>
    <property type="match status" value="1"/>
</dbReference>
<feature type="region of interest" description="Disordered" evidence="2">
    <location>
        <begin position="106"/>
        <end position="136"/>
    </location>
</feature>
<sequence length="136" mass="14934">MKYAALVYYQESLIAAMTDQEWHDLNQECVAGVERLTEQGHFLGGQALQPVESAVSVRLRDGEPLVTDGPFAETKEQLAGFYLLEARDLNEALRLAGRIPPARFGTVEVRPIRELPPRDPAPEAAPSRPPTGGEIP</sequence>
<dbReference type="PANTHER" id="PTHR35174:SF3">
    <property type="entry name" value="BLL7171 PROTEIN"/>
    <property type="match status" value="1"/>
</dbReference>
<organism evidence="4 5">
    <name type="scientific">Halomonas campaniensis</name>
    <dbReference type="NCBI Taxonomy" id="213554"/>
    <lineage>
        <taxon>Bacteria</taxon>
        <taxon>Pseudomonadati</taxon>
        <taxon>Pseudomonadota</taxon>
        <taxon>Gammaproteobacteria</taxon>
        <taxon>Oceanospirillales</taxon>
        <taxon>Halomonadaceae</taxon>
        <taxon>Halomonas</taxon>
    </lineage>
</organism>
<evidence type="ECO:0000313" key="4">
    <source>
        <dbReference type="EMBL" id="MBB3329348.1"/>
    </source>
</evidence>
<dbReference type="Proteomes" id="UP000553442">
    <property type="component" value="Unassembled WGS sequence"/>
</dbReference>